<evidence type="ECO:0000313" key="2">
    <source>
        <dbReference type="Proteomes" id="UP000032336"/>
    </source>
</evidence>
<dbReference type="EMBL" id="JXUW01000027">
    <property type="protein sequence ID" value="KJE75868.1"/>
    <property type="molecule type" value="Genomic_DNA"/>
</dbReference>
<evidence type="ECO:0000313" key="1">
    <source>
        <dbReference type="EMBL" id="KJE75868.1"/>
    </source>
</evidence>
<proteinExistence type="predicted"/>
<reference evidence="1 2" key="1">
    <citation type="submission" date="2015-01" db="EMBL/GenBank/DDBJ databases">
        <title>Draft genome of the acidophilic iron oxidizer Ferrimicrobium acidiphilum strain T23.</title>
        <authorList>
            <person name="Poehlein A."/>
            <person name="Eisen S."/>
            <person name="Schloemann M."/>
            <person name="Johnson B.D."/>
            <person name="Daniel R."/>
            <person name="Muehling M."/>
        </authorList>
    </citation>
    <scope>NUCLEOTIDE SEQUENCE [LARGE SCALE GENOMIC DNA]</scope>
    <source>
        <strain evidence="1 2">T23</strain>
    </source>
</reference>
<sequence length="37" mass="3960">MIDTGSSQLFKLDKLAHAAVVHNPESESIIFHGAQPA</sequence>
<gene>
    <name evidence="1" type="ORF">FEAC_24280</name>
</gene>
<keyword evidence="2" id="KW-1185">Reference proteome</keyword>
<dbReference type="AlphaFoldDB" id="A0A0D8FRG2"/>
<comment type="caution">
    <text evidence="1">The sequence shown here is derived from an EMBL/GenBank/DDBJ whole genome shotgun (WGS) entry which is preliminary data.</text>
</comment>
<organism evidence="1 2">
    <name type="scientific">Ferrimicrobium acidiphilum DSM 19497</name>
    <dbReference type="NCBI Taxonomy" id="1121877"/>
    <lineage>
        <taxon>Bacteria</taxon>
        <taxon>Bacillati</taxon>
        <taxon>Actinomycetota</taxon>
        <taxon>Acidimicrobiia</taxon>
        <taxon>Acidimicrobiales</taxon>
        <taxon>Acidimicrobiaceae</taxon>
        <taxon>Ferrimicrobium</taxon>
    </lineage>
</organism>
<accession>A0A0D8FRG2</accession>
<protein>
    <submittedName>
        <fullName evidence="1">Uncharacterized protein</fullName>
    </submittedName>
</protein>
<name>A0A0D8FRG2_9ACTN</name>
<dbReference type="Proteomes" id="UP000032336">
    <property type="component" value="Unassembled WGS sequence"/>
</dbReference>